<evidence type="ECO:0000313" key="2">
    <source>
        <dbReference type="Proteomes" id="UP000571701"/>
    </source>
</evidence>
<gene>
    <name evidence="1" type="ORF">H2O73_21490</name>
</gene>
<organism evidence="1 2">
    <name type="scientific">Vibrio marinisediminis</name>
    <dbReference type="NCBI Taxonomy" id="2758441"/>
    <lineage>
        <taxon>Bacteria</taxon>
        <taxon>Pseudomonadati</taxon>
        <taxon>Pseudomonadota</taxon>
        <taxon>Gammaproteobacteria</taxon>
        <taxon>Vibrionales</taxon>
        <taxon>Vibrionaceae</taxon>
        <taxon>Vibrio</taxon>
    </lineage>
</organism>
<evidence type="ECO:0000313" key="1">
    <source>
        <dbReference type="EMBL" id="MBA5764925.1"/>
    </source>
</evidence>
<dbReference type="Proteomes" id="UP000571701">
    <property type="component" value="Unassembled WGS sequence"/>
</dbReference>
<dbReference type="AlphaFoldDB" id="A0A7W2FVC2"/>
<proteinExistence type="predicted"/>
<protein>
    <submittedName>
        <fullName evidence="1">Uncharacterized protein</fullName>
    </submittedName>
</protein>
<accession>A0A7W2FVC2</accession>
<feature type="non-terminal residue" evidence="1">
    <location>
        <position position="77"/>
    </location>
</feature>
<dbReference type="EMBL" id="JACFYF010000362">
    <property type="protein sequence ID" value="MBA5764925.1"/>
    <property type="molecule type" value="Genomic_DNA"/>
</dbReference>
<keyword evidence="2" id="KW-1185">Reference proteome</keyword>
<sequence length="77" mass="7950">AANDALSIPTTVINALKALPFGIGSAVSAFQTASTGLKTTITTTRQTMDRIDDRLEPVRDAVEDGSEAVSVAVTTVT</sequence>
<reference evidence="1 2" key="1">
    <citation type="submission" date="2020-07" db="EMBL/GenBank/DDBJ databases">
        <title>Vibrio marinisediminis sp. nov., isolated from marine sediment.</title>
        <authorList>
            <person name="Ji X."/>
        </authorList>
    </citation>
    <scope>NUCLEOTIDE SEQUENCE [LARGE SCALE GENOMIC DNA]</scope>
    <source>
        <strain evidence="1 2">404</strain>
    </source>
</reference>
<feature type="non-terminal residue" evidence="1">
    <location>
        <position position="1"/>
    </location>
</feature>
<name>A0A7W2FVC2_9VIBR</name>
<comment type="caution">
    <text evidence="1">The sequence shown here is derived from an EMBL/GenBank/DDBJ whole genome shotgun (WGS) entry which is preliminary data.</text>
</comment>